<proteinExistence type="predicted"/>
<evidence type="ECO:0000256" key="2">
    <source>
        <dbReference type="SAM" id="Phobius"/>
    </source>
</evidence>
<dbReference type="GeneID" id="54278305"/>
<organism evidence="3 4">
    <name type="scientific">Aaosphaeria arxii CBS 175.79</name>
    <dbReference type="NCBI Taxonomy" id="1450172"/>
    <lineage>
        <taxon>Eukaryota</taxon>
        <taxon>Fungi</taxon>
        <taxon>Dikarya</taxon>
        <taxon>Ascomycota</taxon>
        <taxon>Pezizomycotina</taxon>
        <taxon>Dothideomycetes</taxon>
        <taxon>Pleosporomycetidae</taxon>
        <taxon>Pleosporales</taxon>
        <taxon>Pleosporales incertae sedis</taxon>
        <taxon>Aaosphaeria</taxon>
    </lineage>
</organism>
<evidence type="ECO:0000256" key="1">
    <source>
        <dbReference type="SAM" id="MobiDB-lite"/>
    </source>
</evidence>
<feature type="compositionally biased region" description="Basic residues" evidence="1">
    <location>
        <begin position="124"/>
        <end position="133"/>
    </location>
</feature>
<feature type="region of interest" description="Disordered" evidence="1">
    <location>
        <begin position="14"/>
        <end position="33"/>
    </location>
</feature>
<protein>
    <submittedName>
        <fullName evidence="3">Uncharacterized protein</fullName>
    </submittedName>
</protein>
<dbReference type="Proteomes" id="UP000799778">
    <property type="component" value="Unassembled WGS sequence"/>
</dbReference>
<sequence>MKLIIRFLRSSHHSQPLDSINGPDPSTPLHSTAHCPLPSDSTHTTPYTISHYTTPIMQTLTMHCTILCLSSLLVFTTLCKFLFFFINFPSAAAIVARARRSTACNSEPLFPSHLAPPQRQQPPIHRHRGNCNR</sequence>
<gene>
    <name evidence="3" type="ORF">BU24DRAFT_122152</name>
</gene>
<dbReference type="RefSeq" id="XP_033387904.1">
    <property type="nucleotide sequence ID" value="XM_033520908.1"/>
</dbReference>
<feature type="region of interest" description="Disordered" evidence="1">
    <location>
        <begin position="109"/>
        <end position="133"/>
    </location>
</feature>
<keyword evidence="2" id="KW-0472">Membrane</keyword>
<evidence type="ECO:0000313" key="3">
    <source>
        <dbReference type="EMBL" id="KAF2019565.1"/>
    </source>
</evidence>
<accession>A0A6A5Y1W8</accession>
<keyword evidence="2" id="KW-0812">Transmembrane</keyword>
<name>A0A6A5Y1W8_9PLEO</name>
<keyword evidence="4" id="KW-1185">Reference proteome</keyword>
<dbReference type="AlphaFoldDB" id="A0A6A5Y1W8"/>
<evidence type="ECO:0000313" key="4">
    <source>
        <dbReference type="Proteomes" id="UP000799778"/>
    </source>
</evidence>
<reference evidence="3" key="1">
    <citation type="journal article" date="2020" name="Stud. Mycol.">
        <title>101 Dothideomycetes genomes: a test case for predicting lifestyles and emergence of pathogens.</title>
        <authorList>
            <person name="Haridas S."/>
            <person name="Albert R."/>
            <person name="Binder M."/>
            <person name="Bloem J."/>
            <person name="Labutti K."/>
            <person name="Salamov A."/>
            <person name="Andreopoulos B."/>
            <person name="Baker S."/>
            <person name="Barry K."/>
            <person name="Bills G."/>
            <person name="Bluhm B."/>
            <person name="Cannon C."/>
            <person name="Castanera R."/>
            <person name="Culley D."/>
            <person name="Daum C."/>
            <person name="Ezra D."/>
            <person name="Gonzalez J."/>
            <person name="Henrissat B."/>
            <person name="Kuo A."/>
            <person name="Liang C."/>
            <person name="Lipzen A."/>
            <person name="Lutzoni F."/>
            <person name="Magnuson J."/>
            <person name="Mondo S."/>
            <person name="Nolan M."/>
            <person name="Ohm R."/>
            <person name="Pangilinan J."/>
            <person name="Park H.-J."/>
            <person name="Ramirez L."/>
            <person name="Alfaro M."/>
            <person name="Sun H."/>
            <person name="Tritt A."/>
            <person name="Yoshinaga Y."/>
            <person name="Zwiers L.-H."/>
            <person name="Turgeon B."/>
            <person name="Goodwin S."/>
            <person name="Spatafora J."/>
            <person name="Crous P."/>
            <person name="Grigoriev I."/>
        </authorList>
    </citation>
    <scope>NUCLEOTIDE SEQUENCE</scope>
    <source>
        <strain evidence="3">CBS 175.79</strain>
    </source>
</reference>
<feature type="transmembrane region" description="Helical" evidence="2">
    <location>
        <begin position="66"/>
        <end position="86"/>
    </location>
</feature>
<dbReference type="EMBL" id="ML978067">
    <property type="protein sequence ID" value="KAF2019565.1"/>
    <property type="molecule type" value="Genomic_DNA"/>
</dbReference>
<keyword evidence="2" id="KW-1133">Transmembrane helix</keyword>